<dbReference type="Proteomes" id="UP000186931">
    <property type="component" value="Unassembled WGS sequence"/>
</dbReference>
<dbReference type="EMBL" id="MKQS01000005">
    <property type="protein sequence ID" value="OFE44218.1"/>
    <property type="molecule type" value="Genomic_DNA"/>
</dbReference>
<proteinExistence type="inferred from homology"/>
<dbReference type="RefSeq" id="WP_070153589.1">
    <property type="nucleotide sequence ID" value="NZ_MKQS01000005.1"/>
</dbReference>
<evidence type="ECO:0000256" key="3">
    <source>
        <dbReference type="ARBA" id="ARBA00022679"/>
    </source>
</evidence>
<dbReference type="InterPro" id="IPR013216">
    <property type="entry name" value="Methyltransf_11"/>
</dbReference>
<reference evidence="5 6" key="1">
    <citation type="submission" date="2016-10" db="EMBL/GenBank/DDBJ databases">
        <title>Genome of airborne Acinetobacter sp. 5-2Ac02 in the hospital environment: Species near to Acinetobacter towneri.</title>
        <authorList>
            <person name="Barbosa B."/>
            <person name="Fernandez-Garcia L."/>
            <person name="Gato E."/>
            <person name="Leao R."/>
            <person name="Albano R."/>
            <person name="Fernandez B."/>
            <person name="Fernandez-Cuenca F."/>
            <person name="Marques E."/>
            <person name="Tomas M."/>
        </authorList>
    </citation>
    <scope>NUCLEOTIDE SEQUENCE [LARGE SCALE GENOMIC DNA]</scope>
    <source>
        <strain evidence="5 6">5-2Ac02</strain>
    </source>
</reference>
<organism evidence="5 6">
    <name type="scientific">Acinetobacter towneri</name>
    <dbReference type="NCBI Taxonomy" id="202956"/>
    <lineage>
        <taxon>Bacteria</taxon>
        <taxon>Pseudomonadati</taxon>
        <taxon>Pseudomonadota</taxon>
        <taxon>Gammaproteobacteria</taxon>
        <taxon>Moraxellales</taxon>
        <taxon>Moraxellaceae</taxon>
        <taxon>Acinetobacter</taxon>
    </lineage>
</organism>
<keyword evidence="3 5" id="KW-0808">Transferase</keyword>
<comment type="similarity">
    <text evidence="1">Belongs to the methyltransferase superfamily.</text>
</comment>
<keyword evidence="2 5" id="KW-0489">Methyltransferase</keyword>
<evidence type="ECO:0000313" key="5">
    <source>
        <dbReference type="EMBL" id="OFE44218.1"/>
    </source>
</evidence>
<accession>A0A1E8E487</accession>
<dbReference type="GO" id="GO:0032259">
    <property type="term" value="P:methylation"/>
    <property type="evidence" value="ECO:0007669"/>
    <property type="project" value="UniProtKB-KW"/>
</dbReference>
<dbReference type="AlphaFoldDB" id="A0A1E8E487"/>
<dbReference type="STRING" id="202956.BJN41_03020"/>
<feature type="domain" description="Methyltransferase type 11" evidence="4">
    <location>
        <begin position="39"/>
        <end position="126"/>
    </location>
</feature>
<evidence type="ECO:0000313" key="6">
    <source>
        <dbReference type="Proteomes" id="UP000186931"/>
    </source>
</evidence>
<name>A0A1E8E487_9GAMM</name>
<evidence type="ECO:0000259" key="4">
    <source>
        <dbReference type="Pfam" id="PF08241"/>
    </source>
</evidence>
<dbReference type="PANTHER" id="PTHR44942">
    <property type="entry name" value="METHYLTRANSF_11 DOMAIN-CONTAINING PROTEIN"/>
    <property type="match status" value="1"/>
</dbReference>
<sequence length="244" mass="27866">MKDLFSRGSDLYCQARPQYSTAIVDTILQHVPERGLAWDCGAGSGQFTQLLAPHFQQILATDLSRAQLDQAPHWANVRYCACVAQDSGLADASVDLITVAQAIHWFDFEAFYAEVHRVLKPRGVFAAVGYGLIQVVDTEVKAAIQRLYFQTLKGYWDAERRYIDSLYRTIPFPFKEIVTPELSLKYSWSATQLLKYLNTWTGLQHYLKQYTESPLLELQQLLQRQSAQNLEIEFPILLRLGCLV</sequence>
<protein>
    <submittedName>
        <fullName evidence="5">SAM-dependent methyltransferase</fullName>
    </submittedName>
</protein>
<dbReference type="Pfam" id="PF08241">
    <property type="entry name" value="Methyltransf_11"/>
    <property type="match status" value="1"/>
</dbReference>
<dbReference type="Gene3D" id="3.40.50.150">
    <property type="entry name" value="Vaccinia Virus protein VP39"/>
    <property type="match status" value="1"/>
</dbReference>
<comment type="caution">
    <text evidence="5">The sequence shown here is derived from an EMBL/GenBank/DDBJ whole genome shotgun (WGS) entry which is preliminary data.</text>
</comment>
<dbReference type="CDD" id="cd02440">
    <property type="entry name" value="AdoMet_MTases"/>
    <property type="match status" value="1"/>
</dbReference>
<dbReference type="PANTHER" id="PTHR44942:SF4">
    <property type="entry name" value="METHYLTRANSFERASE TYPE 11 DOMAIN-CONTAINING PROTEIN"/>
    <property type="match status" value="1"/>
</dbReference>
<evidence type="ECO:0000256" key="2">
    <source>
        <dbReference type="ARBA" id="ARBA00022603"/>
    </source>
</evidence>
<dbReference type="GO" id="GO:0008757">
    <property type="term" value="F:S-adenosylmethionine-dependent methyltransferase activity"/>
    <property type="evidence" value="ECO:0007669"/>
    <property type="project" value="InterPro"/>
</dbReference>
<gene>
    <name evidence="5" type="ORF">BJN41_03020</name>
</gene>
<dbReference type="InterPro" id="IPR029063">
    <property type="entry name" value="SAM-dependent_MTases_sf"/>
</dbReference>
<dbReference type="InterPro" id="IPR051052">
    <property type="entry name" value="Diverse_substrate_MTase"/>
</dbReference>
<evidence type="ECO:0000256" key="1">
    <source>
        <dbReference type="ARBA" id="ARBA00008361"/>
    </source>
</evidence>
<dbReference type="SUPFAM" id="SSF53335">
    <property type="entry name" value="S-adenosyl-L-methionine-dependent methyltransferases"/>
    <property type="match status" value="1"/>
</dbReference>